<dbReference type="AlphaFoldDB" id="A0A084AWA9"/>
<dbReference type="EMBL" id="KL648521">
    <property type="protein sequence ID" value="KEY69588.1"/>
    <property type="molecule type" value="Genomic_DNA"/>
</dbReference>
<evidence type="ECO:0000256" key="1">
    <source>
        <dbReference type="SAM" id="Phobius"/>
    </source>
</evidence>
<accession>A0A084AWA9</accession>
<gene>
    <name evidence="2" type="ORF">S7711_06217</name>
</gene>
<dbReference type="HOGENOM" id="CLU_503604_0_0_1"/>
<keyword evidence="1" id="KW-0812">Transmembrane</keyword>
<feature type="transmembrane region" description="Helical" evidence="1">
    <location>
        <begin position="151"/>
        <end position="171"/>
    </location>
</feature>
<keyword evidence="1" id="KW-1133">Transmembrane helix</keyword>
<keyword evidence="1" id="KW-0472">Membrane</keyword>
<organism evidence="2 3">
    <name type="scientific">Stachybotrys chartarum (strain CBS 109288 / IBT 7711)</name>
    <name type="common">Toxic black mold</name>
    <name type="synonym">Stilbospora chartarum</name>
    <dbReference type="NCBI Taxonomy" id="1280523"/>
    <lineage>
        <taxon>Eukaryota</taxon>
        <taxon>Fungi</taxon>
        <taxon>Dikarya</taxon>
        <taxon>Ascomycota</taxon>
        <taxon>Pezizomycotina</taxon>
        <taxon>Sordariomycetes</taxon>
        <taxon>Hypocreomycetidae</taxon>
        <taxon>Hypocreales</taxon>
        <taxon>Stachybotryaceae</taxon>
        <taxon>Stachybotrys</taxon>
    </lineage>
</organism>
<dbReference type="Proteomes" id="UP000028045">
    <property type="component" value="Unassembled WGS sequence"/>
</dbReference>
<keyword evidence="3" id="KW-1185">Reference proteome</keyword>
<evidence type="ECO:0000313" key="3">
    <source>
        <dbReference type="Proteomes" id="UP000028045"/>
    </source>
</evidence>
<protein>
    <submittedName>
        <fullName evidence="2">Uncharacterized protein</fullName>
    </submittedName>
</protein>
<reference evidence="2 3" key="1">
    <citation type="journal article" date="2014" name="BMC Genomics">
        <title>Comparative genome sequencing reveals chemotype-specific gene clusters in the toxigenic black mold Stachybotrys.</title>
        <authorList>
            <person name="Semeiks J."/>
            <person name="Borek D."/>
            <person name="Otwinowski Z."/>
            <person name="Grishin N.V."/>
        </authorList>
    </citation>
    <scope>NUCLEOTIDE SEQUENCE [LARGE SCALE GENOMIC DNA]</scope>
    <source>
        <strain evidence="3">CBS 109288 / IBT 7711</strain>
    </source>
</reference>
<evidence type="ECO:0000313" key="2">
    <source>
        <dbReference type="EMBL" id="KEY69588.1"/>
    </source>
</evidence>
<proteinExistence type="predicted"/>
<sequence>MTRGRVGRAWGPSRLDTNSGEVGFLSGITLRARAAQRRRVIRKTIIDQLILQGNDGSIDYDESPTVSAELQNAMLDMLLHCGRIPDLNLHCAGPRPAGVAREEKLATQSLENLQVKATDKGPDTSRTLVYHTLWWAGDIVAMALQNLKQPLSWILWAWLSMGIATMLFQAATHSVRTALLPLCKVPGVSWLSPSLCQPSWAGAFPSCELPGVSWLFPSSCTPNAEAEQSTFKNSPFATFEEFQNEEEKLLPAIQKASAFFNLSLPHKFSRLTSPVRILQQHVRRSDLPSAQREHLVAEFGGYIDFLEDAVEPLVDFQTDCEITLGLVDAKNMHTLQRIEELHEGLFFWPVRFVSALLSLFSPRSASWIEQKILEEYTDNMSRVLSIVEDQEAAIESLMARFRQGHKHLQGISESSMALAPLASARNSFDQPMNPKQSLSRIWKAVVSMVHNGEDDPEELLLLRKVHSETLTALDLMSDAKVDVIVVKKSLERLQKLASSHRKGLNTVSNARLRSHQRHVRAVGQELKKGHQCVTGGGCKSV</sequence>
<name>A0A084AWA9_STACB</name>